<keyword evidence="3" id="KW-1185">Reference proteome</keyword>
<dbReference type="EMBL" id="JABSTU010005263">
    <property type="protein sequence ID" value="KAH7948574.1"/>
    <property type="molecule type" value="Genomic_DNA"/>
</dbReference>
<reference evidence="2" key="1">
    <citation type="journal article" date="2020" name="Cell">
        <title>Large-Scale Comparative Analyses of Tick Genomes Elucidate Their Genetic Diversity and Vector Capacities.</title>
        <authorList>
            <consortium name="Tick Genome and Microbiome Consortium (TIGMIC)"/>
            <person name="Jia N."/>
            <person name="Wang J."/>
            <person name="Shi W."/>
            <person name="Du L."/>
            <person name="Sun Y."/>
            <person name="Zhan W."/>
            <person name="Jiang J.F."/>
            <person name="Wang Q."/>
            <person name="Zhang B."/>
            <person name="Ji P."/>
            <person name="Bell-Sakyi L."/>
            <person name="Cui X.M."/>
            <person name="Yuan T.T."/>
            <person name="Jiang B.G."/>
            <person name="Yang W.F."/>
            <person name="Lam T.T."/>
            <person name="Chang Q.C."/>
            <person name="Ding S.J."/>
            <person name="Wang X.J."/>
            <person name="Zhu J.G."/>
            <person name="Ruan X.D."/>
            <person name="Zhao L."/>
            <person name="Wei J.T."/>
            <person name="Ye R.Z."/>
            <person name="Que T.C."/>
            <person name="Du C.H."/>
            <person name="Zhou Y.H."/>
            <person name="Cheng J.X."/>
            <person name="Dai P.F."/>
            <person name="Guo W.B."/>
            <person name="Han X.H."/>
            <person name="Huang E.J."/>
            <person name="Li L.F."/>
            <person name="Wei W."/>
            <person name="Gao Y.C."/>
            <person name="Liu J.Z."/>
            <person name="Shao H.Z."/>
            <person name="Wang X."/>
            <person name="Wang C.C."/>
            <person name="Yang T.C."/>
            <person name="Huo Q.B."/>
            <person name="Li W."/>
            <person name="Chen H.Y."/>
            <person name="Chen S.E."/>
            <person name="Zhou L.G."/>
            <person name="Ni X.B."/>
            <person name="Tian J.H."/>
            <person name="Sheng Y."/>
            <person name="Liu T."/>
            <person name="Pan Y.S."/>
            <person name="Xia L.Y."/>
            <person name="Li J."/>
            <person name="Zhao F."/>
            <person name="Cao W.C."/>
        </authorList>
    </citation>
    <scope>NUCLEOTIDE SEQUENCE</scope>
    <source>
        <strain evidence="2">Rmic-2018</strain>
    </source>
</reference>
<evidence type="ECO:0000256" key="1">
    <source>
        <dbReference type="SAM" id="MobiDB-lite"/>
    </source>
</evidence>
<sequence>MRGKSLFGKGSNANKNAEVKEALDPVRVNAVIGLLKPPRRGTRKKSTQQGAVLAASASSSVPTQQQQQAPAKPASSKKPPPQKVGSHHTATVSAASSKEREGEYRILLVSCHICEGYPPGSNTSLSPSTTPAAEQTARSRVLTVPTLLTTFFRLDVRPPSSFGLSGRRLTPWLLLCLAQVPRGLRGLLAPGSC</sequence>
<accession>A0A9J6CXD1</accession>
<protein>
    <submittedName>
        <fullName evidence="2">Uncharacterized protein</fullName>
    </submittedName>
</protein>
<organism evidence="2 3">
    <name type="scientific">Rhipicephalus microplus</name>
    <name type="common">Cattle tick</name>
    <name type="synonym">Boophilus microplus</name>
    <dbReference type="NCBI Taxonomy" id="6941"/>
    <lineage>
        <taxon>Eukaryota</taxon>
        <taxon>Metazoa</taxon>
        <taxon>Ecdysozoa</taxon>
        <taxon>Arthropoda</taxon>
        <taxon>Chelicerata</taxon>
        <taxon>Arachnida</taxon>
        <taxon>Acari</taxon>
        <taxon>Parasitiformes</taxon>
        <taxon>Ixodida</taxon>
        <taxon>Ixodoidea</taxon>
        <taxon>Ixodidae</taxon>
        <taxon>Rhipicephalinae</taxon>
        <taxon>Rhipicephalus</taxon>
        <taxon>Boophilus</taxon>
    </lineage>
</organism>
<proteinExistence type="predicted"/>
<reference evidence="2" key="2">
    <citation type="submission" date="2021-09" db="EMBL/GenBank/DDBJ databases">
        <authorList>
            <person name="Jia N."/>
            <person name="Wang J."/>
            <person name="Shi W."/>
            <person name="Du L."/>
            <person name="Sun Y."/>
            <person name="Zhan W."/>
            <person name="Jiang J."/>
            <person name="Wang Q."/>
            <person name="Zhang B."/>
            <person name="Ji P."/>
            <person name="Sakyi L.B."/>
            <person name="Cui X."/>
            <person name="Yuan T."/>
            <person name="Jiang B."/>
            <person name="Yang W."/>
            <person name="Lam T.T.-Y."/>
            <person name="Chang Q."/>
            <person name="Ding S."/>
            <person name="Wang X."/>
            <person name="Zhu J."/>
            <person name="Ruan X."/>
            <person name="Zhao L."/>
            <person name="Wei J."/>
            <person name="Que T."/>
            <person name="Du C."/>
            <person name="Cheng J."/>
            <person name="Dai P."/>
            <person name="Han X."/>
            <person name="Huang E."/>
            <person name="Gao Y."/>
            <person name="Liu J."/>
            <person name="Shao H."/>
            <person name="Ye R."/>
            <person name="Li L."/>
            <person name="Wei W."/>
            <person name="Wang X."/>
            <person name="Wang C."/>
            <person name="Huo Q."/>
            <person name="Li W."/>
            <person name="Guo W."/>
            <person name="Chen H."/>
            <person name="Chen S."/>
            <person name="Zhou L."/>
            <person name="Zhou L."/>
            <person name="Ni X."/>
            <person name="Tian J."/>
            <person name="Zhou Y."/>
            <person name="Sheng Y."/>
            <person name="Liu T."/>
            <person name="Pan Y."/>
            <person name="Xia L."/>
            <person name="Li J."/>
            <person name="Zhao F."/>
            <person name="Cao W."/>
        </authorList>
    </citation>
    <scope>NUCLEOTIDE SEQUENCE</scope>
    <source>
        <strain evidence="2">Rmic-2018</strain>
        <tissue evidence="2">Larvae</tissue>
    </source>
</reference>
<feature type="compositionally biased region" description="Low complexity" evidence="1">
    <location>
        <begin position="51"/>
        <end position="77"/>
    </location>
</feature>
<dbReference type="Proteomes" id="UP000821866">
    <property type="component" value="Unassembled WGS sequence"/>
</dbReference>
<feature type="region of interest" description="Disordered" evidence="1">
    <location>
        <begin position="1"/>
        <end position="98"/>
    </location>
</feature>
<dbReference type="AlphaFoldDB" id="A0A9J6CXD1"/>
<evidence type="ECO:0000313" key="3">
    <source>
        <dbReference type="Proteomes" id="UP000821866"/>
    </source>
</evidence>
<feature type="compositionally biased region" description="Basic residues" evidence="1">
    <location>
        <begin position="37"/>
        <end position="46"/>
    </location>
</feature>
<name>A0A9J6CXD1_RHIMP</name>
<comment type="caution">
    <text evidence="2">The sequence shown here is derived from an EMBL/GenBank/DDBJ whole genome shotgun (WGS) entry which is preliminary data.</text>
</comment>
<feature type="compositionally biased region" description="Low complexity" evidence="1">
    <location>
        <begin position="87"/>
        <end position="96"/>
    </location>
</feature>
<gene>
    <name evidence="2" type="ORF">HPB51_028495</name>
</gene>
<evidence type="ECO:0000313" key="2">
    <source>
        <dbReference type="EMBL" id="KAH7948574.1"/>
    </source>
</evidence>